<dbReference type="Gene3D" id="3.40.30.10">
    <property type="entry name" value="Glutaredoxin"/>
    <property type="match status" value="1"/>
</dbReference>
<evidence type="ECO:0000313" key="16">
    <source>
        <dbReference type="WormBase" id="SRAE_2000333900"/>
    </source>
</evidence>
<dbReference type="OMA" id="PYRIHAQ"/>
<protein>
    <recommendedName>
        <fullName evidence="6">Glutathione-dependent dehydroascorbate reductase</fullName>
        <ecNumber evidence="4">1.20.4.2</ecNumber>
        <ecNumber evidence="2">1.8.5.1</ecNumber>
        <ecNumber evidence="3">2.5.1.18</ecNumber>
    </recommendedName>
    <alternativeName>
        <fullName evidence="7">Monomethylarsonic acid reductase</fullName>
    </alternativeName>
</protein>
<dbReference type="PANTHER" id="PTHR43968:SF9">
    <property type="entry name" value="GLUTATHIONE S-TRANSFERASE"/>
    <property type="match status" value="1"/>
</dbReference>
<comment type="catalytic activity">
    <reaction evidence="10">
        <text>L-dehydroascorbate + 2 glutathione = glutathione disulfide + L-ascorbate</text>
        <dbReference type="Rhea" id="RHEA:24424"/>
        <dbReference type="ChEBI" id="CHEBI:38290"/>
        <dbReference type="ChEBI" id="CHEBI:57925"/>
        <dbReference type="ChEBI" id="CHEBI:58297"/>
        <dbReference type="ChEBI" id="CHEBI:58539"/>
        <dbReference type="EC" id="1.8.5.1"/>
    </reaction>
</comment>
<gene>
    <name evidence="13 15 16" type="ORF">SRAE_2000333900</name>
</gene>
<dbReference type="EC" id="1.20.4.2" evidence="4"/>
<dbReference type="Pfam" id="PF13417">
    <property type="entry name" value="GST_N_3"/>
    <property type="match status" value="1"/>
</dbReference>
<reference evidence="13 14" key="1">
    <citation type="submission" date="2014-09" db="EMBL/GenBank/DDBJ databases">
        <authorList>
            <person name="Martin A.A."/>
        </authorList>
    </citation>
    <scope>NUCLEOTIDE SEQUENCE</scope>
    <source>
        <strain evidence="14">ED321</strain>
        <strain evidence="13">ED321 Heterogonic</strain>
    </source>
</reference>
<dbReference type="SUPFAM" id="SSF52833">
    <property type="entry name" value="Thioredoxin-like"/>
    <property type="match status" value="1"/>
</dbReference>
<evidence type="ECO:0000256" key="2">
    <source>
        <dbReference type="ARBA" id="ARBA00012436"/>
    </source>
</evidence>
<dbReference type="SFLD" id="SFLDS00019">
    <property type="entry name" value="Glutathione_Transferase_(cytos"/>
    <property type="match status" value="1"/>
</dbReference>
<dbReference type="WormBase" id="SRAE_2000333900">
    <property type="protein sequence ID" value="SRP07842"/>
    <property type="gene ID" value="WBGene00263561"/>
</dbReference>
<dbReference type="EC" id="1.8.5.1" evidence="2"/>
<dbReference type="FunFam" id="3.40.30.10:FF:000123">
    <property type="entry name" value="Glutathione transferase o1"/>
    <property type="match status" value="1"/>
</dbReference>
<evidence type="ECO:0000256" key="6">
    <source>
        <dbReference type="ARBA" id="ARBA00032186"/>
    </source>
</evidence>
<comment type="similarity">
    <text evidence="1">Belongs to the GST superfamily. Omega family.</text>
</comment>
<evidence type="ECO:0000256" key="1">
    <source>
        <dbReference type="ARBA" id="ARBA00011067"/>
    </source>
</evidence>
<dbReference type="STRING" id="34506.A0A090MZC3"/>
<dbReference type="InterPro" id="IPR050983">
    <property type="entry name" value="GST_Omega/HSP26"/>
</dbReference>
<dbReference type="CTD" id="36381054"/>
<evidence type="ECO:0000256" key="3">
    <source>
        <dbReference type="ARBA" id="ARBA00012452"/>
    </source>
</evidence>
<evidence type="ECO:0000313" key="15">
    <source>
        <dbReference type="WBParaSite" id="SRAE_2000333900.1"/>
    </source>
</evidence>
<evidence type="ECO:0000256" key="9">
    <source>
        <dbReference type="ARBA" id="ARBA00048353"/>
    </source>
</evidence>
<dbReference type="OrthoDB" id="4951845at2759"/>
<dbReference type="EC" id="2.5.1.18" evidence="3"/>
<evidence type="ECO:0000256" key="10">
    <source>
        <dbReference type="ARBA" id="ARBA00049544"/>
    </source>
</evidence>
<dbReference type="GO" id="GO:0006749">
    <property type="term" value="P:glutathione metabolic process"/>
    <property type="evidence" value="ECO:0007669"/>
    <property type="project" value="TreeGrafter"/>
</dbReference>
<dbReference type="EMBL" id="LN609529">
    <property type="protein sequence ID" value="CEF68684.1"/>
    <property type="molecule type" value="Genomic_DNA"/>
</dbReference>
<proteinExistence type="inferred from homology"/>
<sequence>MVSPNCTASAAICMQFLTELASIIILKQPFDGTPVINQSIADGVYEKYHAIEGNTRPRSIAGRQFRSYSNNNKYQQSFSNYVPSTLQTSGSFNSFPINKNILPGTNIVGFDSKTLHQGSYEPYLAPSTFRLYAMRFCPYAQRAIIYLAKKNIPVEIVNVNPDKSPSWYLSKSPTGQVPLFEHDGKYITESNVILEYLDDIFSANSILPTDPYLKAQQKIITEKLNQFPNVMYQFFQNSNSMSMRNIDSNLNKALQTAEALLTDAFFGGKQVGYADIMLWPFLERLELITLNPYTSFKYFPGLHYPKMGAYMSRMNRQPEIIFAKRPLMHHKGYIDSFSRGQPNYDYPNNPFMG</sequence>
<dbReference type="Proteomes" id="UP000035682">
    <property type="component" value="Unplaced"/>
</dbReference>
<dbReference type="Gene3D" id="1.20.1050.10">
    <property type="match status" value="1"/>
</dbReference>
<evidence type="ECO:0000256" key="5">
    <source>
        <dbReference type="ARBA" id="ARBA00023002"/>
    </source>
</evidence>
<dbReference type="InterPro" id="IPR004045">
    <property type="entry name" value="Glutathione_S-Trfase_N"/>
</dbReference>
<dbReference type="SFLD" id="SFLDG00358">
    <property type="entry name" value="Main_(cytGST)"/>
    <property type="match status" value="1"/>
</dbReference>
<comment type="catalytic activity">
    <reaction evidence="9">
        <text>methylarsonate + 2 glutathione + H(+) = methylarsonous acid + glutathione disulfide + H2O</text>
        <dbReference type="Rhea" id="RHEA:15969"/>
        <dbReference type="ChEBI" id="CHEBI:15377"/>
        <dbReference type="ChEBI" id="CHEBI:15378"/>
        <dbReference type="ChEBI" id="CHEBI:17826"/>
        <dbReference type="ChEBI" id="CHEBI:33409"/>
        <dbReference type="ChEBI" id="CHEBI:57925"/>
        <dbReference type="ChEBI" id="CHEBI:58297"/>
        <dbReference type="EC" id="1.20.4.2"/>
    </reaction>
</comment>
<keyword evidence="5" id="KW-0560">Oxidoreductase</keyword>
<dbReference type="FunFam" id="1.20.1050.10:FF:000009">
    <property type="entry name" value="Glutathione S-transferase omega-1"/>
    <property type="match status" value="1"/>
</dbReference>
<dbReference type="GO" id="GO:0005737">
    <property type="term" value="C:cytoplasm"/>
    <property type="evidence" value="ECO:0007669"/>
    <property type="project" value="InterPro"/>
</dbReference>
<dbReference type="Pfam" id="PF13410">
    <property type="entry name" value="GST_C_2"/>
    <property type="match status" value="1"/>
</dbReference>
<dbReference type="PRINTS" id="PR01625">
    <property type="entry name" value="GSTRNSFRASEO"/>
</dbReference>
<dbReference type="PROSITE" id="PS50405">
    <property type="entry name" value="GST_CTER"/>
    <property type="match status" value="1"/>
</dbReference>
<evidence type="ECO:0000259" key="11">
    <source>
        <dbReference type="PROSITE" id="PS50404"/>
    </source>
</evidence>
<evidence type="ECO:0000313" key="13">
    <source>
        <dbReference type="EMBL" id="CEF68684.1"/>
    </source>
</evidence>
<dbReference type="InterPro" id="IPR005442">
    <property type="entry name" value="GST_omega"/>
</dbReference>
<dbReference type="PROSITE" id="PS50404">
    <property type="entry name" value="GST_NTER"/>
    <property type="match status" value="1"/>
</dbReference>
<accession>A0A090MZC3</accession>
<name>A0A090MZC3_STRRB</name>
<organism evidence="13">
    <name type="scientific">Strongyloides ratti</name>
    <name type="common">Parasitic roundworm</name>
    <dbReference type="NCBI Taxonomy" id="34506"/>
    <lineage>
        <taxon>Eukaryota</taxon>
        <taxon>Metazoa</taxon>
        <taxon>Ecdysozoa</taxon>
        <taxon>Nematoda</taxon>
        <taxon>Chromadorea</taxon>
        <taxon>Rhabditida</taxon>
        <taxon>Tylenchina</taxon>
        <taxon>Panagrolaimomorpha</taxon>
        <taxon>Strongyloidoidea</taxon>
        <taxon>Strongyloididae</taxon>
        <taxon>Strongyloides</taxon>
    </lineage>
</organism>
<dbReference type="GO" id="GO:0050610">
    <property type="term" value="F:methylarsonate reductase activity"/>
    <property type="evidence" value="ECO:0007669"/>
    <property type="project" value="UniProtKB-EC"/>
</dbReference>
<evidence type="ECO:0000256" key="4">
    <source>
        <dbReference type="ARBA" id="ARBA00013060"/>
    </source>
</evidence>
<feature type="domain" description="GST C-terminal" evidence="12">
    <location>
        <begin position="210"/>
        <end position="351"/>
    </location>
</feature>
<feature type="domain" description="GST N-terminal" evidence="11">
    <location>
        <begin position="127"/>
        <end position="205"/>
    </location>
</feature>
<dbReference type="PANTHER" id="PTHR43968">
    <property type="match status" value="1"/>
</dbReference>
<evidence type="ECO:0000259" key="12">
    <source>
        <dbReference type="PROSITE" id="PS50405"/>
    </source>
</evidence>
<reference evidence="15" key="2">
    <citation type="submission" date="2020-12" db="UniProtKB">
        <authorList>
            <consortium name="WormBaseParasite"/>
        </authorList>
    </citation>
    <scope>IDENTIFICATION</scope>
</reference>
<dbReference type="GO" id="GO:0004364">
    <property type="term" value="F:glutathione transferase activity"/>
    <property type="evidence" value="ECO:0007669"/>
    <property type="project" value="UniProtKB-EC"/>
</dbReference>
<dbReference type="InterPro" id="IPR036282">
    <property type="entry name" value="Glutathione-S-Trfase_C_sf"/>
</dbReference>
<dbReference type="GeneID" id="36381054"/>
<dbReference type="InterPro" id="IPR010987">
    <property type="entry name" value="Glutathione-S-Trfase_C-like"/>
</dbReference>
<dbReference type="InterPro" id="IPR040079">
    <property type="entry name" value="Glutathione_S-Trfase"/>
</dbReference>
<dbReference type="GO" id="GO:0045174">
    <property type="term" value="F:glutathione dehydrogenase (ascorbate) activity"/>
    <property type="evidence" value="ECO:0007669"/>
    <property type="project" value="UniProtKB-EC"/>
</dbReference>
<keyword evidence="14" id="KW-1185">Reference proteome</keyword>
<evidence type="ECO:0000256" key="7">
    <source>
        <dbReference type="ARBA" id="ARBA00032681"/>
    </source>
</evidence>
<dbReference type="AlphaFoldDB" id="A0A090MZC3"/>
<dbReference type="InterPro" id="IPR036249">
    <property type="entry name" value="Thioredoxin-like_sf"/>
</dbReference>
<evidence type="ECO:0000313" key="14">
    <source>
        <dbReference type="Proteomes" id="UP000035682"/>
    </source>
</evidence>
<comment type="catalytic activity">
    <reaction evidence="8">
        <text>RX + glutathione = an S-substituted glutathione + a halide anion + H(+)</text>
        <dbReference type="Rhea" id="RHEA:16437"/>
        <dbReference type="ChEBI" id="CHEBI:15378"/>
        <dbReference type="ChEBI" id="CHEBI:16042"/>
        <dbReference type="ChEBI" id="CHEBI:17792"/>
        <dbReference type="ChEBI" id="CHEBI:57925"/>
        <dbReference type="ChEBI" id="CHEBI:90779"/>
        <dbReference type="EC" id="2.5.1.18"/>
    </reaction>
</comment>
<evidence type="ECO:0000256" key="8">
    <source>
        <dbReference type="ARBA" id="ARBA00047960"/>
    </source>
</evidence>
<dbReference type="SUPFAM" id="SSF47616">
    <property type="entry name" value="GST C-terminal domain-like"/>
    <property type="match status" value="1"/>
</dbReference>
<dbReference type="RefSeq" id="XP_024507884.1">
    <property type="nucleotide sequence ID" value="XM_024654521.1"/>
</dbReference>
<dbReference type="WBParaSite" id="SRAE_2000333900.1">
    <property type="protein sequence ID" value="SRAE_2000333900.1"/>
    <property type="gene ID" value="WBGene00263561"/>
</dbReference>